<keyword evidence="3" id="KW-1185">Reference proteome</keyword>
<dbReference type="EMBL" id="JAAKZW010000027">
    <property type="protein sequence ID" value="NGO76112.1"/>
    <property type="molecule type" value="Genomic_DNA"/>
</dbReference>
<keyword evidence="1" id="KW-1133">Transmembrane helix</keyword>
<feature type="transmembrane region" description="Helical" evidence="1">
    <location>
        <begin position="76"/>
        <end position="93"/>
    </location>
</feature>
<feature type="transmembrane region" description="Helical" evidence="1">
    <location>
        <begin position="35"/>
        <end position="56"/>
    </location>
</feature>
<feature type="transmembrane region" description="Helical" evidence="1">
    <location>
        <begin position="100"/>
        <end position="121"/>
    </location>
</feature>
<dbReference type="AlphaFoldDB" id="A0A6G4XG11"/>
<keyword evidence="1" id="KW-0472">Membrane</keyword>
<keyword evidence="1" id="KW-0812">Transmembrane</keyword>
<feature type="transmembrane region" description="Helical" evidence="1">
    <location>
        <begin position="127"/>
        <end position="145"/>
    </location>
</feature>
<evidence type="ECO:0000313" key="3">
    <source>
        <dbReference type="Proteomes" id="UP000481109"/>
    </source>
</evidence>
<name>A0A6G4XG11_9ACTN</name>
<accession>A0A6G4XG11</accession>
<evidence type="ECO:0000256" key="1">
    <source>
        <dbReference type="SAM" id="Phobius"/>
    </source>
</evidence>
<reference evidence="2 3" key="1">
    <citation type="submission" date="2020-02" db="EMBL/GenBank/DDBJ databases">
        <title>Whole-genome analyses of novel actinobacteria.</title>
        <authorList>
            <person name="Sahin N."/>
            <person name="Tokatli A."/>
        </authorList>
    </citation>
    <scope>NUCLEOTIDE SEQUENCE [LARGE SCALE GENOMIC DNA]</scope>
    <source>
        <strain evidence="2 3">YC504</strain>
    </source>
</reference>
<dbReference type="Proteomes" id="UP000481109">
    <property type="component" value="Unassembled WGS sequence"/>
</dbReference>
<protein>
    <submittedName>
        <fullName evidence="2">Uncharacterized protein</fullName>
    </submittedName>
</protein>
<feature type="transmembrane region" description="Helical" evidence="1">
    <location>
        <begin position="182"/>
        <end position="201"/>
    </location>
</feature>
<dbReference type="RefSeq" id="WP_165331617.1">
    <property type="nucleotide sequence ID" value="NZ_JAAKZW010000027.1"/>
</dbReference>
<comment type="caution">
    <text evidence="2">The sequence shown here is derived from an EMBL/GenBank/DDBJ whole genome shotgun (WGS) entry which is preliminary data.</text>
</comment>
<sequence>MNTLYVPISAGHRPESLPFEPGDADRWVAAGVPRWAGGGFLALVLCAGYLAVLAVIAVSGTDTPSCTDAAPCGTEWASYGAMLLILTAPYCVWRLPRAAAALLPVVGVGGLVTALVDGTAFTAGDQVVMALLTGLMALVWAGVLLRIRSRSRQRDLALWATGGLRALVPSRLPRSRQGLRRVLAGAGFCLVGGLVLLQGVLAERESAERARGAERHIARVLGPDGDSRLRVRMPDGTVRSLPATFPEEFRPGSEAGVLADGDWARLVAQPYDAMGQQMASLLFTVPGLAMITRGTLLHRRLRALRSEPQPVLRVLVSENEEPTVAVRTEGDPERVFLLYDRVRERPALLRGSSGNGIPWNRREAPRQAVLYGELYDGADVVVLTMAGKGKARVYGGTAVRASRARLHGIT</sequence>
<organism evidence="2 3">
    <name type="scientific">Streptomyces mesophilus</name>
    <dbReference type="NCBI Taxonomy" id="1775132"/>
    <lineage>
        <taxon>Bacteria</taxon>
        <taxon>Bacillati</taxon>
        <taxon>Actinomycetota</taxon>
        <taxon>Actinomycetes</taxon>
        <taxon>Kitasatosporales</taxon>
        <taxon>Streptomycetaceae</taxon>
        <taxon>Streptomyces</taxon>
    </lineage>
</organism>
<gene>
    <name evidence="2" type="ORF">G6045_10585</name>
</gene>
<proteinExistence type="predicted"/>
<evidence type="ECO:0000313" key="2">
    <source>
        <dbReference type="EMBL" id="NGO76112.1"/>
    </source>
</evidence>